<dbReference type="Pfam" id="PF12796">
    <property type="entry name" value="Ank_2"/>
    <property type="match status" value="2"/>
</dbReference>
<dbReference type="PRINTS" id="PR01415">
    <property type="entry name" value="ANKYRIN"/>
</dbReference>
<evidence type="ECO:0000313" key="5">
    <source>
        <dbReference type="Proteomes" id="UP000694569"/>
    </source>
</evidence>
<sequence>MAAHQFPFSASALRSLQLEAEQQEKRQILKKLKLRSTRPLLYAERSDRPSQCPPLLCTDPVLLYAMYNGDRTALQDYMGVKCSANLMVQSRNHELRWKSHQTGIWSLTYEEEFTCPLFVTASRGYVDCVQLLLRKGADVEFSPSGESALHGACENAHTECVKILLRHGANPNAESQDGTFPLHRCKIPESYHCAKMLLQYGAHVNRATEDEEHTPLHTAARHGMWEHVDLYLRYAASSDKRNANGETPLCVACGHPQTPQELPQYFQVCQRLVEGGANIHIRDNDQQSPLHLACKSANPQIVQLLLEHGAEVNAMSYSANTAMQYILQVTAYKLDHQPELIVRALLNHGAIRIWPGALIKVSAGLRDIQLPAGTEVETSTVTGERKINFRE</sequence>
<dbReference type="PANTHER" id="PTHR24198:SF173">
    <property type="entry name" value="ANKYRIN REPEAT AND SOCS BOX PROTEIN 10-RELATED"/>
    <property type="match status" value="1"/>
</dbReference>
<dbReference type="AlphaFoldDB" id="A0A8C5QDR1"/>
<dbReference type="GeneTree" id="ENSGT00940000158974"/>
<dbReference type="Proteomes" id="UP000694569">
    <property type="component" value="Unplaced"/>
</dbReference>
<keyword evidence="2 3" id="KW-0040">ANK repeat</keyword>
<feature type="repeat" description="ANK" evidence="3">
    <location>
        <begin position="244"/>
        <end position="284"/>
    </location>
</feature>
<name>A0A8C5QDR1_9ANUR</name>
<dbReference type="OrthoDB" id="366390at2759"/>
<accession>A0A8C5QDR1</accession>
<dbReference type="PROSITE" id="PS50088">
    <property type="entry name" value="ANK_REPEAT"/>
    <property type="match status" value="5"/>
</dbReference>
<protein>
    <submittedName>
        <fullName evidence="4">Ankyrin repeat and SOCS box containing 10</fullName>
    </submittedName>
</protein>
<gene>
    <name evidence="4" type="primary">ASB10</name>
</gene>
<keyword evidence="1" id="KW-0677">Repeat</keyword>
<feature type="repeat" description="ANK" evidence="3">
    <location>
        <begin position="144"/>
        <end position="176"/>
    </location>
</feature>
<evidence type="ECO:0000256" key="3">
    <source>
        <dbReference type="PROSITE-ProRule" id="PRU00023"/>
    </source>
</evidence>
<dbReference type="Ensembl" id="ENSLLET00000036413.1">
    <property type="protein sequence ID" value="ENSLLEP00000035080.1"/>
    <property type="gene ID" value="ENSLLEG00000022198.1"/>
</dbReference>
<dbReference type="SUPFAM" id="SSF48403">
    <property type="entry name" value="Ankyrin repeat"/>
    <property type="match status" value="1"/>
</dbReference>
<feature type="repeat" description="ANK" evidence="3">
    <location>
        <begin position="112"/>
        <end position="144"/>
    </location>
</feature>
<reference evidence="4" key="1">
    <citation type="submission" date="2025-08" db="UniProtKB">
        <authorList>
            <consortium name="Ensembl"/>
        </authorList>
    </citation>
    <scope>IDENTIFICATION</scope>
</reference>
<feature type="repeat" description="ANK" evidence="3">
    <location>
        <begin position="211"/>
        <end position="243"/>
    </location>
</feature>
<evidence type="ECO:0000256" key="2">
    <source>
        <dbReference type="ARBA" id="ARBA00023043"/>
    </source>
</evidence>
<dbReference type="InterPro" id="IPR036770">
    <property type="entry name" value="Ankyrin_rpt-contain_sf"/>
</dbReference>
<evidence type="ECO:0000256" key="1">
    <source>
        <dbReference type="ARBA" id="ARBA00022737"/>
    </source>
</evidence>
<organism evidence="4 5">
    <name type="scientific">Leptobrachium leishanense</name>
    <name type="common">Leishan spiny toad</name>
    <dbReference type="NCBI Taxonomy" id="445787"/>
    <lineage>
        <taxon>Eukaryota</taxon>
        <taxon>Metazoa</taxon>
        <taxon>Chordata</taxon>
        <taxon>Craniata</taxon>
        <taxon>Vertebrata</taxon>
        <taxon>Euteleostomi</taxon>
        <taxon>Amphibia</taxon>
        <taxon>Batrachia</taxon>
        <taxon>Anura</taxon>
        <taxon>Pelobatoidea</taxon>
        <taxon>Megophryidae</taxon>
        <taxon>Leptobrachium</taxon>
    </lineage>
</organism>
<dbReference type="PANTHER" id="PTHR24198">
    <property type="entry name" value="ANKYRIN REPEAT AND PROTEIN KINASE DOMAIN-CONTAINING PROTEIN"/>
    <property type="match status" value="1"/>
</dbReference>
<feature type="repeat" description="ANK" evidence="3">
    <location>
        <begin position="285"/>
        <end position="317"/>
    </location>
</feature>
<dbReference type="GO" id="GO:0005737">
    <property type="term" value="C:cytoplasm"/>
    <property type="evidence" value="ECO:0007669"/>
    <property type="project" value="TreeGrafter"/>
</dbReference>
<evidence type="ECO:0000313" key="4">
    <source>
        <dbReference type="Ensembl" id="ENSLLEP00000035080.1"/>
    </source>
</evidence>
<dbReference type="InterPro" id="IPR002110">
    <property type="entry name" value="Ankyrin_rpt"/>
</dbReference>
<dbReference type="PROSITE" id="PS50297">
    <property type="entry name" value="ANK_REP_REGION"/>
    <property type="match status" value="2"/>
</dbReference>
<dbReference type="Gene3D" id="1.25.40.20">
    <property type="entry name" value="Ankyrin repeat-containing domain"/>
    <property type="match status" value="2"/>
</dbReference>
<dbReference type="SMART" id="SM00248">
    <property type="entry name" value="ANK"/>
    <property type="match status" value="6"/>
</dbReference>
<reference evidence="4" key="2">
    <citation type="submission" date="2025-09" db="UniProtKB">
        <authorList>
            <consortium name="Ensembl"/>
        </authorList>
    </citation>
    <scope>IDENTIFICATION</scope>
</reference>
<proteinExistence type="predicted"/>
<keyword evidence="5" id="KW-1185">Reference proteome</keyword>